<evidence type="ECO:0000256" key="7">
    <source>
        <dbReference type="ARBA" id="ARBA00024033"/>
    </source>
</evidence>
<dbReference type="Proteomes" id="UP000540989">
    <property type="component" value="Unassembled WGS sequence"/>
</dbReference>
<evidence type="ECO:0000256" key="2">
    <source>
        <dbReference type="ARBA" id="ARBA00022475"/>
    </source>
</evidence>
<keyword evidence="3" id="KW-0808">Transferase</keyword>
<evidence type="ECO:0000256" key="8">
    <source>
        <dbReference type="SAM" id="Phobius"/>
    </source>
</evidence>
<gene>
    <name evidence="9" type="ORF">HDF16_002072</name>
</gene>
<keyword evidence="4 8" id="KW-0812">Transmembrane</keyword>
<dbReference type="GO" id="GO:0005886">
    <property type="term" value="C:plasma membrane"/>
    <property type="evidence" value="ECO:0007669"/>
    <property type="project" value="UniProtKB-SubCell"/>
</dbReference>
<dbReference type="AlphaFoldDB" id="A0A7W7ZCR8"/>
<evidence type="ECO:0000256" key="5">
    <source>
        <dbReference type="ARBA" id="ARBA00022989"/>
    </source>
</evidence>
<feature type="transmembrane region" description="Helical" evidence="8">
    <location>
        <begin position="175"/>
        <end position="201"/>
    </location>
</feature>
<evidence type="ECO:0000313" key="9">
    <source>
        <dbReference type="EMBL" id="MBB5057387.1"/>
    </source>
</evidence>
<dbReference type="EMBL" id="JACHIP010000002">
    <property type="protein sequence ID" value="MBB5057387.1"/>
    <property type="molecule type" value="Genomic_DNA"/>
</dbReference>
<dbReference type="RefSeq" id="WP_184216073.1">
    <property type="nucleotide sequence ID" value="NZ_JACHIP010000002.1"/>
</dbReference>
<feature type="transmembrane region" description="Helical" evidence="8">
    <location>
        <begin position="366"/>
        <end position="383"/>
    </location>
</feature>
<evidence type="ECO:0000313" key="10">
    <source>
        <dbReference type="Proteomes" id="UP000540989"/>
    </source>
</evidence>
<keyword evidence="10" id="KW-1185">Reference proteome</keyword>
<keyword evidence="6 8" id="KW-0472">Membrane</keyword>
<sequence>MEQSSRQGQTSTLPADPPPGMFALLAGFLCIEFLLAVVCLNGPHFGSDFAEFWAASRLGLAGHATDIYNGAILVQTERIVTPALRDGTPWFYPPTFYLVVLPLSLLPYKLAYWAFEIATLTFFLLVSRRVTRNRTALWCLAASPGLWINLLYGQNGFLTAALAGSALLSLKRRPILAGVFIGLLAIKPHLALLFPVALIAIGAWRTFASAAITTVAFVLVSVRVMGSAALKQTFASLGYARALLEDGACREKMPTVFSFLRFLGTPLRAAYALHALVAMLAIAAVWKVWRSCDDWRLRGASLMTATLMVSPYMQVYDLTWLALPILWLSLAGLHSGWIRGERPTLIAAWLLPLPMAWVATTTHLQTGPWILGALLGVTLRRAIASREVAKPGLAYAT</sequence>
<dbReference type="GO" id="GO:0016758">
    <property type="term" value="F:hexosyltransferase activity"/>
    <property type="evidence" value="ECO:0007669"/>
    <property type="project" value="InterPro"/>
</dbReference>
<evidence type="ECO:0000256" key="4">
    <source>
        <dbReference type="ARBA" id="ARBA00022692"/>
    </source>
</evidence>
<dbReference type="InterPro" id="IPR018584">
    <property type="entry name" value="GT87"/>
</dbReference>
<comment type="similarity">
    <text evidence="7">Belongs to the glycosyltransferase 87 family.</text>
</comment>
<reference evidence="9 10" key="1">
    <citation type="submission" date="2020-08" db="EMBL/GenBank/DDBJ databases">
        <title>Genomic Encyclopedia of Type Strains, Phase IV (KMG-V): Genome sequencing to study the core and pangenomes of soil and plant-associated prokaryotes.</title>
        <authorList>
            <person name="Whitman W."/>
        </authorList>
    </citation>
    <scope>NUCLEOTIDE SEQUENCE [LARGE SCALE GENOMIC DNA]</scope>
    <source>
        <strain evidence="9 10">M8UP14</strain>
    </source>
</reference>
<organism evidence="9 10">
    <name type="scientific">Granulicella aggregans</name>
    <dbReference type="NCBI Taxonomy" id="474949"/>
    <lineage>
        <taxon>Bacteria</taxon>
        <taxon>Pseudomonadati</taxon>
        <taxon>Acidobacteriota</taxon>
        <taxon>Terriglobia</taxon>
        <taxon>Terriglobales</taxon>
        <taxon>Acidobacteriaceae</taxon>
        <taxon>Granulicella</taxon>
    </lineage>
</organism>
<evidence type="ECO:0000256" key="1">
    <source>
        <dbReference type="ARBA" id="ARBA00004651"/>
    </source>
</evidence>
<feature type="transmembrane region" description="Helical" evidence="8">
    <location>
        <begin position="269"/>
        <end position="289"/>
    </location>
</feature>
<comment type="subcellular location">
    <subcellularLocation>
        <location evidence="1">Cell membrane</location>
        <topology evidence="1">Multi-pass membrane protein</topology>
    </subcellularLocation>
</comment>
<keyword evidence="5 8" id="KW-1133">Transmembrane helix</keyword>
<protein>
    <recommendedName>
        <fullName evidence="11">DUF2029 domain-containing protein</fullName>
    </recommendedName>
</protein>
<dbReference type="Pfam" id="PF09594">
    <property type="entry name" value="GT87"/>
    <property type="match status" value="1"/>
</dbReference>
<feature type="transmembrane region" description="Helical" evidence="8">
    <location>
        <begin position="146"/>
        <end position="168"/>
    </location>
</feature>
<feature type="transmembrane region" description="Helical" evidence="8">
    <location>
        <begin position="309"/>
        <end position="331"/>
    </location>
</feature>
<name>A0A7W7ZCR8_9BACT</name>
<proteinExistence type="inferred from homology"/>
<feature type="transmembrane region" description="Helical" evidence="8">
    <location>
        <begin position="20"/>
        <end position="40"/>
    </location>
</feature>
<comment type="caution">
    <text evidence="9">The sequence shown here is derived from an EMBL/GenBank/DDBJ whole genome shotgun (WGS) entry which is preliminary data.</text>
</comment>
<accession>A0A7W7ZCR8</accession>
<feature type="transmembrane region" description="Helical" evidence="8">
    <location>
        <begin position="110"/>
        <end position="126"/>
    </location>
</feature>
<keyword evidence="2" id="KW-1003">Cell membrane</keyword>
<evidence type="ECO:0000256" key="6">
    <source>
        <dbReference type="ARBA" id="ARBA00023136"/>
    </source>
</evidence>
<feature type="transmembrane region" description="Helical" evidence="8">
    <location>
        <begin position="207"/>
        <end position="226"/>
    </location>
</feature>
<evidence type="ECO:0000256" key="3">
    <source>
        <dbReference type="ARBA" id="ARBA00022679"/>
    </source>
</evidence>
<evidence type="ECO:0008006" key="11">
    <source>
        <dbReference type="Google" id="ProtNLM"/>
    </source>
</evidence>